<dbReference type="InterPro" id="IPR001330">
    <property type="entry name" value="Prenyltrans"/>
</dbReference>
<feature type="domain" description="Ig-like" evidence="10">
    <location>
        <begin position="389"/>
        <end position="456"/>
    </location>
</feature>
<dbReference type="PANTHER" id="PTHR11774">
    <property type="entry name" value="GERANYLGERANYL TRANSFERASE TYPE BETA SUBUNIT"/>
    <property type="match status" value="1"/>
</dbReference>
<dbReference type="SUPFAM" id="SSF48726">
    <property type="entry name" value="Immunoglobulin"/>
    <property type="match status" value="1"/>
</dbReference>
<accession>A0A915LGV7</accession>
<dbReference type="Proteomes" id="UP000887561">
    <property type="component" value="Unplaced"/>
</dbReference>
<evidence type="ECO:0000313" key="11">
    <source>
        <dbReference type="Proteomes" id="UP000887561"/>
    </source>
</evidence>
<dbReference type="CDD" id="cd02893">
    <property type="entry name" value="FTase"/>
    <property type="match status" value="1"/>
</dbReference>
<sequence length="464" mass="52065">MEEEEDTNSFLGHPDDFITQTSIEQIKLENIIKSIRATTTKDDLSNFKLHRQQHINFILGLLNNLPGGYSELSSSRAWLCFWGVHSLRLLGGHLKEELANRIVSVLNLCKSSGGYAGAPGHCPHIVTTYAAVMTLVEIGTDEALNSIERDKLKEFISSMKQSNGSFCVHEDGEIDVRAVYCAFTVSYLCNLPNLEELFEGSSAWLTRCQTYEGGFGGEPGCESHGGYTFCALATFALMQKMYLIDTQSALRWLVFRQMKLEGGFQGRTNKLVDVCYSYWLSACFCAIENEIFNKGNSTEEDKCLFNVIDLQKYILEISQNNCGGFRDKPEKQVDLYHTCYALSGLSIAQSFAKTNEEIIGGEHNLLQVDQLLYEIPDFKFTKNSLFQPPEFLKVFSDIRCIEGSTATFDCMILGSPRPKVCWLFNDEKLTFDDVILEDTSGSYTVLVENEAGRAITTAMLLPIK</sequence>
<comment type="function">
    <text evidence="9">Catalyzes the transfer of a farnesyl moiety from farnesyl diphosphate to a cysteine at the fourth position from the C-terminus of several proteins. The beta subunit is responsible for peptide-binding.</text>
</comment>
<dbReference type="PROSITE" id="PS50835">
    <property type="entry name" value="IG_LIKE"/>
    <property type="match status" value="1"/>
</dbReference>
<keyword evidence="11" id="KW-1185">Reference proteome</keyword>
<dbReference type="EC" id="2.5.1.58" evidence="2 9"/>
<evidence type="ECO:0000256" key="9">
    <source>
        <dbReference type="RuleBase" id="RU365056"/>
    </source>
</evidence>
<organism evidence="11 12">
    <name type="scientific">Meloidogyne javanica</name>
    <name type="common">Root-knot nematode worm</name>
    <dbReference type="NCBI Taxonomy" id="6303"/>
    <lineage>
        <taxon>Eukaryota</taxon>
        <taxon>Metazoa</taxon>
        <taxon>Ecdysozoa</taxon>
        <taxon>Nematoda</taxon>
        <taxon>Chromadorea</taxon>
        <taxon>Rhabditida</taxon>
        <taxon>Tylenchina</taxon>
        <taxon>Tylenchomorpha</taxon>
        <taxon>Tylenchoidea</taxon>
        <taxon>Meloidogynidae</taxon>
        <taxon>Meloidogyninae</taxon>
        <taxon>Meloidogyne</taxon>
        <taxon>Meloidogyne incognita group</taxon>
    </lineage>
</organism>
<dbReference type="Pfam" id="PF07679">
    <property type="entry name" value="I-set"/>
    <property type="match status" value="1"/>
</dbReference>
<dbReference type="InterPro" id="IPR013783">
    <property type="entry name" value="Ig-like_fold"/>
</dbReference>
<protein>
    <recommendedName>
        <fullName evidence="3 9">Protein farnesyltransferase subunit beta</fullName>
        <shortName evidence="9">FTase-beta</shortName>
        <ecNumber evidence="2 9">2.5.1.58</ecNumber>
    </recommendedName>
</protein>
<keyword evidence="4 9" id="KW-0637">Prenyltransferase</keyword>
<dbReference type="Gene3D" id="2.60.40.10">
    <property type="entry name" value="Immunoglobulins"/>
    <property type="match status" value="1"/>
</dbReference>
<evidence type="ECO:0000256" key="6">
    <source>
        <dbReference type="ARBA" id="ARBA00022723"/>
    </source>
</evidence>
<keyword evidence="6 9" id="KW-0479">Metal-binding</keyword>
<evidence type="ECO:0000259" key="10">
    <source>
        <dbReference type="PROSITE" id="PS50835"/>
    </source>
</evidence>
<dbReference type="Gene3D" id="1.50.10.20">
    <property type="match status" value="1"/>
</dbReference>
<evidence type="ECO:0000256" key="4">
    <source>
        <dbReference type="ARBA" id="ARBA00022602"/>
    </source>
</evidence>
<comment type="similarity">
    <text evidence="1 9">Belongs to the protein prenyltransferase subunit beta family.</text>
</comment>
<evidence type="ECO:0000256" key="3">
    <source>
        <dbReference type="ARBA" id="ARBA00015798"/>
    </source>
</evidence>
<keyword evidence="8 9" id="KW-0862">Zinc</keyword>
<dbReference type="PANTHER" id="PTHR11774:SF6">
    <property type="entry name" value="PROTEIN FARNESYLTRANSFERASE SUBUNIT BETA"/>
    <property type="match status" value="1"/>
</dbReference>
<evidence type="ECO:0000256" key="2">
    <source>
        <dbReference type="ARBA" id="ARBA00012702"/>
    </source>
</evidence>
<dbReference type="AlphaFoldDB" id="A0A915LGV7"/>
<dbReference type="SUPFAM" id="SSF48239">
    <property type="entry name" value="Terpenoid cyclases/Protein prenyltransferases"/>
    <property type="match status" value="1"/>
</dbReference>
<evidence type="ECO:0000256" key="5">
    <source>
        <dbReference type="ARBA" id="ARBA00022679"/>
    </source>
</evidence>
<proteinExistence type="inferred from homology"/>
<dbReference type="InterPro" id="IPR026872">
    <property type="entry name" value="FTB"/>
</dbReference>
<evidence type="ECO:0000256" key="8">
    <source>
        <dbReference type="ARBA" id="ARBA00022833"/>
    </source>
</evidence>
<dbReference type="InterPro" id="IPR013098">
    <property type="entry name" value="Ig_I-set"/>
</dbReference>
<keyword evidence="7" id="KW-0677">Repeat</keyword>
<dbReference type="GO" id="GO:0008270">
    <property type="term" value="F:zinc ion binding"/>
    <property type="evidence" value="ECO:0007669"/>
    <property type="project" value="UniProtKB-UniRule"/>
</dbReference>
<name>A0A915LGV7_MELJA</name>
<dbReference type="WBParaSite" id="scaffold11990_cov204.g16014">
    <property type="protein sequence ID" value="scaffold11990_cov204.g16014"/>
    <property type="gene ID" value="scaffold11990_cov204.g16014"/>
</dbReference>
<comment type="subunit">
    <text evidence="9">Heterodimer of an alpha and a beta subunit.</text>
</comment>
<dbReference type="GO" id="GO:0097354">
    <property type="term" value="P:prenylation"/>
    <property type="evidence" value="ECO:0007669"/>
    <property type="project" value="UniProtKB-UniRule"/>
</dbReference>
<comment type="catalytic activity">
    <reaction evidence="9">
        <text>L-cysteinyl-[protein] + (2E,6E)-farnesyl diphosphate = S-(2E,6E)-farnesyl-L-cysteinyl-[protein] + diphosphate</text>
        <dbReference type="Rhea" id="RHEA:13345"/>
        <dbReference type="Rhea" id="RHEA-COMP:10131"/>
        <dbReference type="Rhea" id="RHEA-COMP:11535"/>
        <dbReference type="ChEBI" id="CHEBI:29950"/>
        <dbReference type="ChEBI" id="CHEBI:33019"/>
        <dbReference type="ChEBI" id="CHEBI:86019"/>
        <dbReference type="ChEBI" id="CHEBI:175763"/>
    </reaction>
</comment>
<evidence type="ECO:0000256" key="1">
    <source>
        <dbReference type="ARBA" id="ARBA00010497"/>
    </source>
</evidence>
<dbReference type="Pfam" id="PF00432">
    <property type="entry name" value="Prenyltrans"/>
    <property type="match status" value="1"/>
</dbReference>
<dbReference type="InterPro" id="IPR008930">
    <property type="entry name" value="Terpenoid_cyclase/PrenylTrfase"/>
</dbReference>
<dbReference type="InterPro" id="IPR036179">
    <property type="entry name" value="Ig-like_dom_sf"/>
</dbReference>
<comment type="cofactor">
    <cofactor evidence="9">
        <name>Zn(2+)</name>
        <dbReference type="ChEBI" id="CHEBI:29105"/>
    </cofactor>
    <text evidence="9">Binds 1 zinc ion per subunit.</text>
</comment>
<dbReference type="GO" id="GO:0004660">
    <property type="term" value="F:protein farnesyltransferase activity"/>
    <property type="evidence" value="ECO:0007669"/>
    <property type="project" value="UniProtKB-UniRule"/>
</dbReference>
<dbReference type="InterPro" id="IPR007110">
    <property type="entry name" value="Ig-like_dom"/>
</dbReference>
<evidence type="ECO:0000256" key="7">
    <source>
        <dbReference type="ARBA" id="ARBA00022737"/>
    </source>
</evidence>
<reference evidence="12" key="1">
    <citation type="submission" date="2022-11" db="UniProtKB">
        <authorList>
            <consortium name="WormBaseParasite"/>
        </authorList>
    </citation>
    <scope>IDENTIFICATION</scope>
</reference>
<dbReference type="GO" id="GO:0005965">
    <property type="term" value="C:protein farnesyltransferase complex"/>
    <property type="evidence" value="ECO:0007669"/>
    <property type="project" value="UniProtKB-UniRule"/>
</dbReference>
<keyword evidence="5 9" id="KW-0808">Transferase</keyword>
<dbReference type="InterPro" id="IPR045089">
    <property type="entry name" value="PGGT1B-like"/>
</dbReference>
<evidence type="ECO:0000313" key="12">
    <source>
        <dbReference type="WBParaSite" id="scaffold11990_cov204.g16014"/>
    </source>
</evidence>